<sequence>MKVQPEMKNAGVAGPFFISIGDAEKLETFLSVNPDIPGDSCFVDGYDFDAYKSMGLQNFGPDNPPPKDIEMKAPDLGFRGWWNYFSNVMKLSPVPADMKFGEIPEGVLRLGATFVVDGDKLIYEYRDKIPGDHPVPTEVIQATT</sequence>
<organism evidence="1">
    <name type="scientific">Leptocylindrus aporus</name>
    <dbReference type="NCBI Taxonomy" id="1398097"/>
    <lineage>
        <taxon>Eukaryota</taxon>
        <taxon>Sar</taxon>
        <taxon>Stramenopiles</taxon>
        <taxon>Ochrophyta</taxon>
        <taxon>Bacillariophyta</taxon>
        <taxon>Coscinodiscophyceae</taxon>
        <taxon>Chaetocerotophycidae</taxon>
        <taxon>Leptocylindrales</taxon>
        <taxon>Leptocylindraceae</taxon>
        <taxon>Leptocylindrus</taxon>
    </lineage>
</organism>
<dbReference type="Pfam" id="PF13911">
    <property type="entry name" value="AhpC-TSA_2"/>
    <property type="match status" value="1"/>
</dbReference>
<evidence type="ECO:0000313" key="1">
    <source>
        <dbReference type="EMBL" id="CAD8574192.1"/>
    </source>
</evidence>
<name>A0A6T5VXJ8_9STRA</name>
<protein>
    <submittedName>
        <fullName evidence="1">Uncharacterized protein</fullName>
    </submittedName>
</protein>
<proteinExistence type="predicted"/>
<dbReference type="EMBL" id="HBEU01000494">
    <property type="protein sequence ID" value="CAD8574192.1"/>
    <property type="molecule type" value="Transcribed_RNA"/>
</dbReference>
<reference evidence="1" key="1">
    <citation type="submission" date="2021-01" db="EMBL/GenBank/DDBJ databases">
        <authorList>
            <person name="Corre E."/>
            <person name="Pelletier E."/>
            <person name="Niang G."/>
            <person name="Scheremetjew M."/>
            <person name="Finn R."/>
            <person name="Kale V."/>
            <person name="Holt S."/>
            <person name="Cochrane G."/>
            <person name="Meng A."/>
            <person name="Brown T."/>
            <person name="Cohen L."/>
        </authorList>
    </citation>
    <scope>NUCLEOTIDE SEQUENCE</scope>
    <source>
        <strain evidence="1">B651</strain>
    </source>
</reference>
<evidence type="ECO:0000313" key="2">
    <source>
        <dbReference type="EMBL" id="CAD8574193.1"/>
    </source>
</evidence>
<dbReference type="EMBL" id="HBEU01000495">
    <property type="protein sequence ID" value="CAD8574193.1"/>
    <property type="molecule type" value="Transcribed_RNA"/>
</dbReference>
<gene>
    <name evidence="1" type="ORF">LDAN0322_LOCUS336</name>
    <name evidence="2" type="ORF">LDAN0322_LOCUS337</name>
</gene>
<dbReference type="InterPro" id="IPR032801">
    <property type="entry name" value="PXL2A/B/C"/>
</dbReference>
<dbReference type="AlphaFoldDB" id="A0A6T5VXJ8"/>
<accession>A0A6T5VXJ8</accession>